<dbReference type="EMBL" id="PDBW01000001">
    <property type="protein sequence ID" value="PFH01909.1"/>
    <property type="molecule type" value="Genomic_DNA"/>
</dbReference>
<feature type="signal peptide" evidence="1">
    <location>
        <begin position="1"/>
        <end position="24"/>
    </location>
</feature>
<dbReference type="PANTHER" id="PTHR33490">
    <property type="entry name" value="BLR5614 PROTEIN-RELATED"/>
    <property type="match status" value="1"/>
</dbReference>
<dbReference type="Gene3D" id="3.10.620.30">
    <property type="match status" value="1"/>
</dbReference>
<organism evidence="3 4">
    <name type="scientific">Acetivibrio thermocellus AD2</name>
    <dbReference type="NCBI Taxonomy" id="1138384"/>
    <lineage>
        <taxon>Bacteria</taxon>
        <taxon>Bacillati</taxon>
        <taxon>Bacillota</taxon>
        <taxon>Clostridia</taxon>
        <taxon>Eubacteriales</taxon>
        <taxon>Oscillospiraceae</taxon>
        <taxon>Acetivibrio</taxon>
    </lineage>
</organism>
<evidence type="ECO:0000313" key="3">
    <source>
        <dbReference type="EMBL" id="PFH01909.1"/>
    </source>
</evidence>
<sequence length="280" mass="31859">MKKIVSSITMLILTIAIFTNPGFAQTTTVTEYIMSNGVSLQKIPSTVEGKITLAGETVNSLIKILVIKDDIQRWYEVKLVDGKFNEEIWLIDGTGKYQVSVLVHKKDRIYTFGPTVFVENAVEVNRFAVPTLHVESNNEKIIALAKELTKDAKTDREKAQKIYNWVVKNIKYDYDKYLRQLNKNYDNAYGALNTLETGKGVCYDFSALVAALGRASGLQVKMIKGNFIGTYSNELHAWNEIYISEEGRWINVDSTFGSTLGRNFFDNSDFFKDHQKLEEY</sequence>
<name>A0AB36TD97_ACETH</name>
<dbReference type="AlphaFoldDB" id="A0AB36TD97"/>
<evidence type="ECO:0000256" key="1">
    <source>
        <dbReference type="SAM" id="SignalP"/>
    </source>
</evidence>
<protein>
    <submittedName>
        <fullName evidence="3">Transglutaminase superfamily protein</fullName>
    </submittedName>
</protein>
<feature type="domain" description="Transglutaminase-like" evidence="2">
    <location>
        <begin position="194"/>
        <end position="256"/>
    </location>
</feature>
<proteinExistence type="predicted"/>
<accession>A0AB36TD97</accession>
<gene>
    <name evidence="3" type="ORF">M972_11657</name>
</gene>
<dbReference type="RefSeq" id="WP_003511555.1">
    <property type="nucleotide sequence ID" value="NZ_CP013828.1"/>
</dbReference>
<dbReference type="InterPro" id="IPR002931">
    <property type="entry name" value="Transglutaminase-like"/>
</dbReference>
<feature type="chain" id="PRO_5044235928" evidence="1">
    <location>
        <begin position="25"/>
        <end position="280"/>
    </location>
</feature>
<dbReference type="GeneID" id="35806011"/>
<reference evidence="3 4" key="1">
    <citation type="submission" date="2017-09" db="EMBL/GenBank/DDBJ databases">
        <title>Evaluation of Pacific Biosciences Sequencing Technology to Finishing C. thermocellum Genome Sequences.</title>
        <authorList>
            <person name="Brown S."/>
        </authorList>
    </citation>
    <scope>NUCLEOTIDE SEQUENCE [LARGE SCALE GENOMIC DNA]</scope>
    <source>
        <strain evidence="3 4">AD2</strain>
    </source>
</reference>
<comment type="caution">
    <text evidence="3">The sequence shown here is derived from an EMBL/GenBank/DDBJ whole genome shotgun (WGS) entry which is preliminary data.</text>
</comment>
<evidence type="ECO:0000313" key="4">
    <source>
        <dbReference type="Proteomes" id="UP000223596"/>
    </source>
</evidence>
<dbReference type="SUPFAM" id="SSF54001">
    <property type="entry name" value="Cysteine proteinases"/>
    <property type="match status" value="1"/>
</dbReference>
<dbReference type="PANTHER" id="PTHR33490:SF3">
    <property type="entry name" value="CONSERVED INTEGRAL MEMBRANE PROTEIN"/>
    <property type="match status" value="1"/>
</dbReference>
<dbReference type="Pfam" id="PF01841">
    <property type="entry name" value="Transglut_core"/>
    <property type="match status" value="1"/>
</dbReference>
<dbReference type="Proteomes" id="UP000223596">
    <property type="component" value="Unassembled WGS sequence"/>
</dbReference>
<keyword evidence="1" id="KW-0732">Signal</keyword>
<dbReference type="InterPro" id="IPR038765">
    <property type="entry name" value="Papain-like_cys_pep_sf"/>
</dbReference>
<dbReference type="SMART" id="SM00460">
    <property type="entry name" value="TGc"/>
    <property type="match status" value="1"/>
</dbReference>
<evidence type="ECO:0000259" key="2">
    <source>
        <dbReference type="SMART" id="SM00460"/>
    </source>
</evidence>